<dbReference type="RefSeq" id="WP_191765579.1">
    <property type="nucleotide sequence ID" value="NZ_JACSPM010000001.1"/>
</dbReference>
<name>A0ABR8X088_9MICO</name>
<sequence>MAPGGTAALPRRPLKRLRARLLTALSGDPNGTPAWVRELAEGDDTGWFADGGPAWTVHAGMGTMVAGIRALLMQALHPGALAGVHDWSRYREDPIGRLTGTVRWVICLTYGSKAQAERETARVGRFHQRVSGTYVTGQGDEVSYSASDAELVEWVHLAFTDAFLTCHETWGRPIPGGPDAYVAEWATAGRLMHVADPPRTEAELRRRIDALLEGGVLRRDERVDDVVRFLRRPPFRDSRAMSLAYRVLFASAVATIPHRYRALLGLRRTWLPVITATRLILAVTENALGSGPRAQDFARRRLRRLGRADAAGPPAPSSEDARPFAAGD</sequence>
<protein>
    <submittedName>
        <fullName evidence="3">DUF2236 domain-containing protein</fullName>
    </submittedName>
</protein>
<organism evidence="3 4">
    <name type="scientific">Microbacterium gallinarum</name>
    <dbReference type="NCBI Taxonomy" id="2762209"/>
    <lineage>
        <taxon>Bacteria</taxon>
        <taxon>Bacillati</taxon>
        <taxon>Actinomycetota</taxon>
        <taxon>Actinomycetes</taxon>
        <taxon>Micrococcales</taxon>
        <taxon>Microbacteriaceae</taxon>
        <taxon>Microbacterium</taxon>
    </lineage>
</organism>
<accession>A0ABR8X088</accession>
<dbReference type="Pfam" id="PF09995">
    <property type="entry name" value="MPAB_Lcp_cat"/>
    <property type="match status" value="1"/>
</dbReference>
<gene>
    <name evidence="3" type="ORF">H9622_03205</name>
</gene>
<evidence type="ECO:0000259" key="2">
    <source>
        <dbReference type="Pfam" id="PF09995"/>
    </source>
</evidence>
<feature type="domain" description="ER-bound oxygenase mpaB/mpaB'/Rubber oxygenase catalytic" evidence="2">
    <location>
        <begin position="55"/>
        <end position="271"/>
    </location>
</feature>
<evidence type="ECO:0000256" key="1">
    <source>
        <dbReference type="SAM" id="MobiDB-lite"/>
    </source>
</evidence>
<dbReference type="Proteomes" id="UP000602532">
    <property type="component" value="Unassembled WGS sequence"/>
</dbReference>
<evidence type="ECO:0000313" key="3">
    <source>
        <dbReference type="EMBL" id="MBD8022597.1"/>
    </source>
</evidence>
<dbReference type="PANTHER" id="PTHR36151">
    <property type="entry name" value="BLR2777 PROTEIN"/>
    <property type="match status" value="1"/>
</dbReference>
<proteinExistence type="predicted"/>
<keyword evidence="4" id="KW-1185">Reference proteome</keyword>
<evidence type="ECO:0000313" key="4">
    <source>
        <dbReference type="Proteomes" id="UP000602532"/>
    </source>
</evidence>
<comment type="caution">
    <text evidence="3">The sequence shown here is derived from an EMBL/GenBank/DDBJ whole genome shotgun (WGS) entry which is preliminary data.</text>
</comment>
<reference evidence="3 4" key="1">
    <citation type="submission" date="2020-08" db="EMBL/GenBank/DDBJ databases">
        <title>A Genomic Blueprint of the Chicken Gut Microbiome.</title>
        <authorList>
            <person name="Gilroy R."/>
            <person name="Ravi A."/>
            <person name="Getino M."/>
            <person name="Pursley I."/>
            <person name="Horton D.L."/>
            <person name="Alikhan N.-F."/>
            <person name="Baker D."/>
            <person name="Gharbi K."/>
            <person name="Hall N."/>
            <person name="Watson M."/>
            <person name="Adriaenssens E.M."/>
            <person name="Foster-Nyarko E."/>
            <person name="Jarju S."/>
            <person name="Secka A."/>
            <person name="Antonio M."/>
            <person name="Oren A."/>
            <person name="Chaudhuri R."/>
            <person name="La Ragione R.M."/>
            <person name="Hildebrand F."/>
            <person name="Pallen M.J."/>
        </authorList>
    </citation>
    <scope>NUCLEOTIDE SEQUENCE [LARGE SCALE GENOMIC DNA]</scope>
    <source>
        <strain evidence="3 4">Sa1CUA4</strain>
    </source>
</reference>
<dbReference type="EMBL" id="JACSPM010000001">
    <property type="protein sequence ID" value="MBD8022597.1"/>
    <property type="molecule type" value="Genomic_DNA"/>
</dbReference>
<dbReference type="InterPro" id="IPR018713">
    <property type="entry name" value="MPAB/Lcp_cat_dom"/>
</dbReference>
<feature type="region of interest" description="Disordered" evidence="1">
    <location>
        <begin position="306"/>
        <end position="328"/>
    </location>
</feature>
<dbReference type="PANTHER" id="PTHR36151:SF3">
    <property type="entry name" value="ER-BOUND OXYGENASE MPAB_MPAB'_RUBBER OXYGENASE CATALYTIC DOMAIN-CONTAINING PROTEIN"/>
    <property type="match status" value="1"/>
</dbReference>